<feature type="compositionally biased region" description="Basic residues" evidence="1">
    <location>
        <begin position="277"/>
        <end position="286"/>
    </location>
</feature>
<evidence type="ECO:0000313" key="3">
    <source>
        <dbReference type="EMBL" id="KAI9201409.1"/>
    </source>
</evidence>
<reference evidence="3" key="2">
    <citation type="submission" date="2023-02" db="EMBL/GenBank/DDBJ databases">
        <authorList>
            <person name="Swenson N.G."/>
            <person name="Wegrzyn J.L."/>
            <person name="Mcevoy S.L."/>
        </authorList>
    </citation>
    <scope>NUCLEOTIDE SEQUENCE</scope>
    <source>
        <strain evidence="3">91603</strain>
        <tissue evidence="3">Leaf</tissue>
    </source>
</reference>
<evidence type="ECO:0000313" key="4">
    <source>
        <dbReference type="Proteomes" id="UP001064489"/>
    </source>
</evidence>
<dbReference type="AlphaFoldDB" id="A0AAD5JVL6"/>
<dbReference type="PANTHER" id="PTHR34544">
    <property type="entry name" value="OSJNBA0006B20.18 PROTEIN"/>
    <property type="match status" value="1"/>
</dbReference>
<proteinExistence type="predicted"/>
<gene>
    <name evidence="3" type="ORF">LWI28_023053</name>
</gene>
<dbReference type="Proteomes" id="UP001064489">
    <property type="component" value="Chromosome 9"/>
</dbReference>
<sequence>MDLISSLKIGVTKVWIPPISNSSSLLRPPRSHATYNFKFPNSNYLTVHAKKKTVLEPNLVEEVLMEEEDEEEELRFQHFEDDDEGEYFEDDSQVYVGDGSGGGGIALAGTRWDKEALAIAEDVCLSFDGDLKIYAFKTLPNSTIQVRIEKMSNKSGSPGIEDIEAFTASYRAKLEEAEIAKSIPENVSVEVSSPGVERVVRIPQELDRFKDRAMYVKYVGELATAAQQDNHHQKQNLEEIIQQPKLKKPNCVDSPSTEPELVSSVSDTSPKEEQFRRTLRSGHRNRPSPEIPHRPPP</sequence>
<organism evidence="3 4">
    <name type="scientific">Acer negundo</name>
    <name type="common">Box elder</name>
    <dbReference type="NCBI Taxonomy" id="4023"/>
    <lineage>
        <taxon>Eukaryota</taxon>
        <taxon>Viridiplantae</taxon>
        <taxon>Streptophyta</taxon>
        <taxon>Embryophyta</taxon>
        <taxon>Tracheophyta</taxon>
        <taxon>Spermatophyta</taxon>
        <taxon>Magnoliopsida</taxon>
        <taxon>eudicotyledons</taxon>
        <taxon>Gunneridae</taxon>
        <taxon>Pentapetalae</taxon>
        <taxon>rosids</taxon>
        <taxon>malvids</taxon>
        <taxon>Sapindales</taxon>
        <taxon>Sapindaceae</taxon>
        <taxon>Hippocastanoideae</taxon>
        <taxon>Acereae</taxon>
        <taxon>Acer</taxon>
    </lineage>
</organism>
<name>A0AAD5JVL6_ACENE</name>
<evidence type="ECO:0000259" key="2">
    <source>
        <dbReference type="Pfam" id="PF25498"/>
    </source>
</evidence>
<accession>A0AAD5JVL6</accession>
<evidence type="ECO:0000256" key="1">
    <source>
        <dbReference type="SAM" id="MobiDB-lite"/>
    </source>
</evidence>
<dbReference type="SUPFAM" id="SSF75420">
    <property type="entry name" value="YhbC-like, N-terminal domain"/>
    <property type="match status" value="1"/>
</dbReference>
<feature type="compositionally biased region" description="Polar residues" evidence="1">
    <location>
        <begin position="253"/>
        <end position="268"/>
    </location>
</feature>
<dbReference type="Pfam" id="PF25498">
    <property type="entry name" value="DUF7912"/>
    <property type="match status" value="1"/>
</dbReference>
<reference evidence="3" key="1">
    <citation type="journal article" date="2022" name="Plant J.">
        <title>Strategies of tolerance reflected in two North American maple genomes.</title>
        <authorList>
            <person name="McEvoy S.L."/>
            <person name="Sezen U.U."/>
            <person name="Trouern-Trend A."/>
            <person name="McMahon S.M."/>
            <person name="Schaberg P.G."/>
            <person name="Yang J."/>
            <person name="Wegrzyn J.L."/>
            <person name="Swenson N.G."/>
        </authorList>
    </citation>
    <scope>NUCLEOTIDE SEQUENCE</scope>
    <source>
        <strain evidence="3">91603</strain>
    </source>
</reference>
<dbReference type="PANTHER" id="PTHR34544:SF1">
    <property type="entry name" value="OS04G0438300 PROTEIN"/>
    <property type="match status" value="1"/>
</dbReference>
<comment type="caution">
    <text evidence="3">The sequence shown here is derived from an EMBL/GenBank/DDBJ whole genome shotgun (WGS) entry which is preliminary data.</text>
</comment>
<dbReference type="InterPro" id="IPR035956">
    <property type="entry name" value="RimP_N_sf"/>
</dbReference>
<dbReference type="EMBL" id="JAJSOW010000001">
    <property type="protein sequence ID" value="KAI9201409.1"/>
    <property type="molecule type" value="Genomic_DNA"/>
</dbReference>
<keyword evidence="4" id="KW-1185">Reference proteome</keyword>
<protein>
    <recommendedName>
        <fullName evidence="2">DUF7912 domain-containing protein</fullName>
    </recommendedName>
</protein>
<feature type="domain" description="DUF7912" evidence="2">
    <location>
        <begin position="199"/>
        <end position="234"/>
    </location>
</feature>
<dbReference type="InterPro" id="IPR057234">
    <property type="entry name" value="DUF7912"/>
</dbReference>
<feature type="region of interest" description="Disordered" evidence="1">
    <location>
        <begin position="241"/>
        <end position="297"/>
    </location>
</feature>